<dbReference type="GO" id="GO:0016987">
    <property type="term" value="F:sigma factor activity"/>
    <property type="evidence" value="ECO:0007669"/>
    <property type="project" value="UniProtKB-KW"/>
</dbReference>
<feature type="domain" description="RNA polymerase sigma factor 70 region 4 type 2" evidence="7">
    <location>
        <begin position="121"/>
        <end position="173"/>
    </location>
</feature>
<dbReference type="InterPro" id="IPR014284">
    <property type="entry name" value="RNA_pol_sigma-70_dom"/>
</dbReference>
<keyword evidence="2" id="KW-0805">Transcription regulation</keyword>
<dbReference type="Pfam" id="PF04542">
    <property type="entry name" value="Sigma70_r2"/>
    <property type="match status" value="1"/>
</dbReference>
<dbReference type="GO" id="GO:0006352">
    <property type="term" value="P:DNA-templated transcription initiation"/>
    <property type="evidence" value="ECO:0007669"/>
    <property type="project" value="InterPro"/>
</dbReference>
<keyword evidence="9" id="KW-1185">Reference proteome</keyword>
<dbReference type="InterPro" id="IPR013324">
    <property type="entry name" value="RNA_pol_sigma_r3/r4-like"/>
</dbReference>
<gene>
    <name evidence="8" type="ORF">KIH39_16970</name>
</gene>
<evidence type="ECO:0000256" key="3">
    <source>
        <dbReference type="ARBA" id="ARBA00023082"/>
    </source>
</evidence>
<evidence type="ECO:0000259" key="6">
    <source>
        <dbReference type="Pfam" id="PF04542"/>
    </source>
</evidence>
<dbReference type="PANTHER" id="PTHR43133">
    <property type="entry name" value="RNA POLYMERASE ECF-TYPE SIGMA FACTO"/>
    <property type="match status" value="1"/>
</dbReference>
<evidence type="ECO:0000256" key="2">
    <source>
        <dbReference type="ARBA" id="ARBA00023015"/>
    </source>
</evidence>
<protein>
    <submittedName>
        <fullName evidence="8">Sigma-70 family RNA polymerase sigma factor</fullName>
    </submittedName>
</protein>
<dbReference type="EMBL" id="CP074694">
    <property type="protein sequence ID" value="QVL34939.1"/>
    <property type="molecule type" value="Genomic_DNA"/>
</dbReference>
<dbReference type="Pfam" id="PF08281">
    <property type="entry name" value="Sigma70_r4_2"/>
    <property type="match status" value="1"/>
</dbReference>
<name>A0A8E6EVG9_9BACT</name>
<reference evidence="8" key="1">
    <citation type="submission" date="2021-05" db="EMBL/GenBank/DDBJ databases">
        <title>Complete genome sequence of the cellulolytic planctomycete Telmatocola sphagniphila SP2T and characterization of the first cellulase from planctomycetes.</title>
        <authorList>
            <person name="Rakitin A.L."/>
            <person name="Beletsky A.V."/>
            <person name="Naumoff D.G."/>
            <person name="Kulichevskaya I.S."/>
            <person name="Mardanov A.V."/>
            <person name="Ravin N.V."/>
            <person name="Dedysh S.N."/>
        </authorList>
    </citation>
    <scope>NUCLEOTIDE SEQUENCE</scope>
    <source>
        <strain evidence="8">SP2T</strain>
    </source>
</reference>
<sequence length="206" mass="23639">MSWTEVTELVLKAQNGDRAAYGTLVERFQGVVFATAMTRVQDTNEAQELTQEVFVHGMRKLPQLRDPRCFAGWLRRIAARMAINRLTRKGLVRGSEPEFLDSVPGRSESPLESIERSEAKEELREGLKQLKPLDRETLEAFYLRGRSLKQMSREFETPVGTIKRRLHVARLRLKDVLEDGRQDTPNENIPANRPRRISSKQKALAV</sequence>
<dbReference type="InterPro" id="IPR036388">
    <property type="entry name" value="WH-like_DNA-bd_sf"/>
</dbReference>
<dbReference type="SUPFAM" id="SSF88946">
    <property type="entry name" value="Sigma2 domain of RNA polymerase sigma factors"/>
    <property type="match status" value="1"/>
</dbReference>
<proteinExistence type="inferred from homology"/>
<accession>A0A8E6EVG9</accession>
<organism evidence="8 9">
    <name type="scientific">Telmatocola sphagniphila</name>
    <dbReference type="NCBI Taxonomy" id="1123043"/>
    <lineage>
        <taxon>Bacteria</taxon>
        <taxon>Pseudomonadati</taxon>
        <taxon>Planctomycetota</taxon>
        <taxon>Planctomycetia</taxon>
        <taxon>Gemmatales</taxon>
        <taxon>Gemmataceae</taxon>
    </lineage>
</organism>
<dbReference type="SUPFAM" id="SSF88659">
    <property type="entry name" value="Sigma3 and sigma4 domains of RNA polymerase sigma factors"/>
    <property type="match status" value="1"/>
</dbReference>
<dbReference type="AlphaFoldDB" id="A0A8E6EVG9"/>
<feature type="domain" description="RNA polymerase sigma-70 region 2" evidence="6">
    <location>
        <begin position="24"/>
        <end position="89"/>
    </location>
</feature>
<feature type="region of interest" description="Disordered" evidence="5">
    <location>
        <begin position="177"/>
        <end position="206"/>
    </location>
</feature>
<dbReference type="PANTHER" id="PTHR43133:SF51">
    <property type="entry name" value="RNA POLYMERASE SIGMA FACTOR"/>
    <property type="match status" value="1"/>
</dbReference>
<dbReference type="NCBIfam" id="TIGR02937">
    <property type="entry name" value="sigma70-ECF"/>
    <property type="match status" value="1"/>
</dbReference>
<comment type="similarity">
    <text evidence="1">Belongs to the sigma-70 factor family. ECF subfamily.</text>
</comment>
<evidence type="ECO:0000259" key="7">
    <source>
        <dbReference type="Pfam" id="PF08281"/>
    </source>
</evidence>
<dbReference type="InterPro" id="IPR007627">
    <property type="entry name" value="RNA_pol_sigma70_r2"/>
</dbReference>
<evidence type="ECO:0000256" key="4">
    <source>
        <dbReference type="ARBA" id="ARBA00023163"/>
    </source>
</evidence>
<dbReference type="Gene3D" id="1.10.1740.10">
    <property type="match status" value="1"/>
</dbReference>
<evidence type="ECO:0000313" key="8">
    <source>
        <dbReference type="EMBL" id="QVL34939.1"/>
    </source>
</evidence>
<evidence type="ECO:0000313" key="9">
    <source>
        <dbReference type="Proteomes" id="UP000676194"/>
    </source>
</evidence>
<dbReference type="GO" id="GO:0003677">
    <property type="term" value="F:DNA binding"/>
    <property type="evidence" value="ECO:0007669"/>
    <property type="project" value="InterPro"/>
</dbReference>
<evidence type="ECO:0000256" key="5">
    <source>
        <dbReference type="SAM" id="MobiDB-lite"/>
    </source>
</evidence>
<keyword evidence="4" id="KW-0804">Transcription</keyword>
<evidence type="ECO:0000256" key="1">
    <source>
        <dbReference type="ARBA" id="ARBA00010641"/>
    </source>
</evidence>
<dbReference type="InterPro" id="IPR039425">
    <property type="entry name" value="RNA_pol_sigma-70-like"/>
</dbReference>
<keyword evidence="3" id="KW-0731">Sigma factor</keyword>
<dbReference type="InterPro" id="IPR013249">
    <property type="entry name" value="RNA_pol_sigma70_r4_t2"/>
</dbReference>
<dbReference type="KEGG" id="tsph:KIH39_16970"/>
<dbReference type="InterPro" id="IPR013325">
    <property type="entry name" value="RNA_pol_sigma_r2"/>
</dbReference>
<dbReference type="Gene3D" id="1.10.10.10">
    <property type="entry name" value="Winged helix-like DNA-binding domain superfamily/Winged helix DNA-binding domain"/>
    <property type="match status" value="1"/>
</dbReference>
<dbReference type="Proteomes" id="UP000676194">
    <property type="component" value="Chromosome"/>
</dbReference>